<keyword evidence="2" id="KW-1185">Reference proteome</keyword>
<evidence type="ECO:0000313" key="2">
    <source>
        <dbReference type="Proteomes" id="UP001239111"/>
    </source>
</evidence>
<name>A0ACC2PA48_9HYME</name>
<gene>
    <name evidence="1" type="ORF">QAD02_015735</name>
</gene>
<evidence type="ECO:0000313" key="1">
    <source>
        <dbReference type="EMBL" id="KAJ8679948.1"/>
    </source>
</evidence>
<reference evidence="1" key="1">
    <citation type="submission" date="2023-04" db="EMBL/GenBank/DDBJ databases">
        <title>A chromosome-level genome assembly of the parasitoid wasp Eretmocerus hayati.</title>
        <authorList>
            <person name="Zhong Y."/>
            <person name="Liu S."/>
            <person name="Liu Y."/>
        </authorList>
    </citation>
    <scope>NUCLEOTIDE SEQUENCE</scope>
    <source>
        <strain evidence="1">ZJU_SS_LIU_2023</strain>
    </source>
</reference>
<dbReference type="EMBL" id="CM056742">
    <property type="protein sequence ID" value="KAJ8679948.1"/>
    <property type="molecule type" value="Genomic_DNA"/>
</dbReference>
<dbReference type="Proteomes" id="UP001239111">
    <property type="component" value="Chromosome 2"/>
</dbReference>
<accession>A0ACC2PA48</accession>
<sequence>MRLLAWGFILSTTWTLITCIGELDTVFKWKFVDFLWNSRSERQKAIDSRAYIPSAPLPIDVDVSQDGRVFVTLANFEGTPARLGVVTNHDDSTGPLIKPFPDWESFKIDDCNSIQNVLRVAIDSCNRLWTVDNGYRPGNYSLCKPKMLAFDLGTNKLLKREIIPDNIAKMSQGKKVSVDEQSAVTFLVNIVVETHGNNCENTTDRRKTQCSEKLTSDEKLATIVKFFPG</sequence>
<organism evidence="1 2">
    <name type="scientific">Eretmocerus hayati</name>
    <dbReference type="NCBI Taxonomy" id="131215"/>
    <lineage>
        <taxon>Eukaryota</taxon>
        <taxon>Metazoa</taxon>
        <taxon>Ecdysozoa</taxon>
        <taxon>Arthropoda</taxon>
        <taxon>Hexapoda</taxon>
        <taxon>Insecta</taxon>
        <taxon>Pterygota</taxon>
        <taxon>Neoptera</taxon>
        <taxon>Endopterygota</taxon>
        <taxon>Hymenoptera</taxon>
        <taxon>Apocrita</taxon>
        <taxon>Proctotrupomorpha</taxon>
        <taxon>Chalcidoidea</taxon>
        <taxon>Aphelinidae</taxon>
        <taxon>Aphelininae</taxon>
        <taxon>Eretmocerus</taxon>
    </lineage>
</organism>
<comment type="caution">
    <text evidence="1">The sequence shown here is derived from an EMBL/GenBank/DDBJ whole genome shotgun (WGS) entry which is preliminary data.</text>
</comment>
<protein>
    <submittedName>
        <fullName evidence="1">Uncharacterized protein</fullName>
    </submittedName>
</protein>
<proteinExistence type="predicted"/>